<gene>
    <name evidence="1" type="ORF">HMPREF0179_03272</name>
</gene>
<protein>
    <submittedName>
        <fullName evidence="1">Uncharacterized protein</fullName>
    </submittedName>
</protein>
<dbReference type="RefSeq" id="WP_005029901.1">
    <property type="nucleotide sequence ID" value="NZ_KE150238.1"/>
</dbReference>
<organism evidence="1 2">
    <name type="scientific">Bilophila wadsworthia (strain 3_1_6)</name>
    <dbReference type="NCBI Taxonomy" id="563192"/>
    <lineage>
        <taxon>Bacteria</taxon>
        <taxon>Pseudomonadati</taxon>
        <taxon>Thermodesulfobacteriota</taxon>
        <taxon>Desulfovibrionia</taxon>
        <taxon>Desulfovibrionales</taxon>
        <taxon>Desulfovibrionaceae</taxon>
        <taxon>Bilophila</taxon>
    </lineage>
</organism>
<name>E5YAQ1_BILW3</name>
<dbReference type="AlphaFoldDB" id="E5YAQ1"/>
<evidence type="ECO:0000313" key="1">
    <source>
        <dbReference type="EMBL" id="EFV42921.1"/>
    </source>
</evidence>
<comment type="caution">
    <text evidence="1">The sequence shown here is derived from an EMBL/GenBank/DDBJ whole genome shotgun (WGS) entry which is preliminary data.</text>
</comment>
<dbReference type="InterPro" id="IPR011050">
    <property type="entry name" value="Pectin_lyase_fold/virulence"/>
</dbReference>
<dbReference type="SUPFAM" id="SSF51126">
    <property type="entry name" value="Pectin lyase-like"/>
    <property type="match status" value="1"/>
</dbReference>
<dbReference type="GeneID" id="78084276"/>
<evidence type="ECO:0000313" key="2">
    <source>
        <dbReference type="Proteomes" id="UP000006034"/>
    </source>
</evidence>
<dbReference type="HOGENOM" id="CLU_914205_0_0_7"/>
<dbReference type="eggNOG" id="ENOG502ZNXT">
    <property type="taxonomic scope" value="Bacteria"/>
</dbReference>
<reference evidence="1 2" key="2">
    <citation type="submission" date="2013-04" db="EMBL/GenBank/DDBJ databases">
        <title>The Genome Sequence of Bilophila wadsworthia 3_1_6.</title>
        <authorList>
            <consortium name="The Broad Institute Genomics Platform"/>
            <person name="Earl A."/>
            <person name="Ward D."/>
            <person name="Feldgarden M."/>
            <person name="Gevers D."/>
            <person name="Sibley C."/>
            <person name="Strauss J."/>
            <person name="Allen-Vercoe E."/>
            <person name="Walker B."/>
            <person name="Young S."/>
            <person name="Zeng Q."/>
            <person name="Gargeya S."/>
            <person name="Fitzgerald M."/>
            <person name="Haas B."/>
            <person name="Abouelleil A."/>
            <person name="Allen A.W."/>
            <person name="Alvarado L."/>
            <person name="Arachchi H.M."/>
            <person name="Berlin A.M."/>
            <person name="Chapman S.B."/>
            <person name="Gainer-Dewar J."/>
            <person name="Goldberg J."/>
            <person name="Griggs A."/>
            <person name="Gujja S."/>
            <person name="Hansen M."/>
            <person name="Howarth C."/>
            <person name="Imamovic A."/>
            <person name="Ireland A."/>
            <person name="Larimer J."/>
            <person name="McCowan C."/>
            <person name="Murphy C."/>
            <person name="Pearson M."/>
            <person name="Poon T.W."/>
            <person name="Priest M."/>
            <person name="Roberts A."/>
            <person name="Saif S."/>
            <person name="Shea T."/>
            <person name="Sisk P."/>
            <person name="Sykes S."/>
            <person name="Wortman J."/>
            <person name="Nusbaum C."/>
            <person name="Birren B."/>
        </authorList>
    </citation>
    <scope>NUCLEOTIDE SEQUENCE [LARGE SCALE GENOMIC DNA]</scope>
    <source>
        <strain evidence="1 2">3_1_6</strain>
    </source>
</reference>
<sequence>MSRPALIDKLCQAGKWLFKPDLVPVDDVTLKRGSTAISVAIDALVRSGGGLAVDAKTGRLYVDFSLVPDDQMQAIVLAMVQQGGGLAVDGTGKLYVDFASMPTDKFESMLKSIRVPVWLSKNLIFYVDAGTGADTLDDGRGLSVSKPFKTIRAAVEYIANNYNLGKYIATVYIGAGIYREDINLPKYNSTTGYIYLRGIDEDRGQVVINGCIYAGTSVGVYYFRSVTVRNRAGESSIGSKNFFAVSARPGAELQLYNLGIDLSSAAPPLGDKYGIVAMGGTITIRDLNEDDIGLNISSGPTAIA</sequence>
<proteinExistence type="predicted"/>
<keyword evidence="2" id="KW-1185">Reference proteome</keyword>
<dbReference type="Gene3D" id="2.160.20.10">
    <property type="entry name" value="Single-stranded right-handed beta-helix, Pectin lyase-like"/>
    <property type="match status" value="1"/>
</dbReference>
<dbReference type="EMBL" id="ADCP02000001">
    <property type="protein sequence ID" value="EFV42921.1"/>
    <property type="molecule type" value="Genomic_DNA"/>
</dbReference>
<accession>E5YAQ1</accession>
<dbReference type="InterPro" id="IPR012334">
    <property type="entry name" value="Pectin_lyas_fold"/>
</dbReference>
<dbReference type="OrthoDB" id="5465473at2"/>
<dbReference type="Proteomes" id="UP000006034">
    <property type="component" value="Unassembled WGS sequence"/>
</dbReference>
<reference evidence="1 2" key="1">
    <citation type="submission" date="2010-10" db="EMBL/GenBank/DDBJ databases">
        <authorList>
            <consortium name="The Broad Institute Genome Sequencing Platform"/>
            <person name="Ward D."/>
            <person name="Earl A."/>
            <person name="Feldgarden M."/>
            <person name="Young S.K."/>
            <person name="Gargeya S."/>
            <person name="Zeng Q."/>
            <person name="Alvarado L."/>
            <person name="Berlin A."/>
            <person name="Bochicchio J."/>
            <person name="Chapman S.B."/>
            <person name="Chen Z."/>
            <person name="Freedman E."/>
            <person name="Gellesch M."/>
            <person name="Goldberg J."/>
            <person name="Griggs A."/>
            <person name="Gujja S."/>
            <person name="Heilman E."/>
            <person name="Heiman D."/>
            <person name="Howarth C."/>
            <person name="Mehta T."/>
            <person name="Neiman D."/>
            <person name="Pearson M."/>
            <person name="Roberts A."/>
            <person name="Saif S."/>
            <person name="Shea T."/>
            <person name="Shenoy N."/>
            <person name="Sisk P."/>
            <person name="Stolte C."/>
            <person name="Sykes S."/>
            <person name="White J."/>
            <person name="Yandava C."/>
            <person name="Allen-Vercoe E."/>
            <person name="Sibley C."/>
            <person name="Ambrose C.E."/>
            <person name="Strauss J."/>
            <person name="Daigneault M."/>
            <person name="Haas B."/>
            <person name="Nusbaum C."/>
            <person name="Birren B."/>
        </authorList>
    </citation>
    <scope>NUCLEOTIDE SEQUENCE [LARGE SCALE GENOMIC DNA]</scope>
    <source>
        <strain evidence="1 2">3_1_6</strain>
    </source>
</reference>